<evidence type="ECO:0000256" key="8">
    <source>
        <dbReference type="ARBA" id="ARBA00023136"/>
    </source>
</evidence>
<name>C7R862_KANKD</name>
<comment type="subunit">
    <text evidence="9">Component of the Sec protein translocase complex. Heterotrimer consisting of SecY, SecE and SecG subunits. The heterotrimers can form oligomers, although 1 heterotrimer is thought to be able to translocate proteins. Interacts with the ribosome. Interacts with SecDF, and other proteins may be involved. Interacts with SecA.</text>
</comment>
<dbReference type="STRING" id="523791.Kkor_0424"/>
<evidence type="ECO:0000256" key="2">
    <source>
        <dbReference type="ARBA" id="ARBA00022448"/>
    </source>
</evidence>
<dbReference type="NCBIfam" id="TIGR00964">
    <property type="entry name" value="secE_bact"/>
    <property type="match status" value="1"/>
</dbReference>
<dbReference type="GO" id="GO:0065002">
    <property type="term" value="P:intracellular protein transmembrane transport"/>
    <property type="evidence" value="ECO:0007669"/>
    <property type="project" value="UniProtKB-UniRule"/>
</dbReference>
<evidence type="ECO:0000256" key="3">
    <source>
        <dbReference type="ARBA" id="ARBA00022475"/>
    </source>
</evidence>
<dbReference type="GO" id="GO:0005886">
    <property type="term" value="C:plasma membrane"/>
    <property type="evidence" value="ECO:0007669"/>
    <property type="project" value="UniProtKB-UniRule"/>
</dbReference>
<dbReference type="InterPro" id="IPR001901">
    <property type="entry name" value="Translocase_SecE/Sec61-g"/>
</dbReference>
<dbReference type="KEGG" id="kko:Kkor_0424"/>
<accession>C7R862</accession>
<reference evidence="10 11" key="1">
    <citation type="journal article" date="2009" name="Stand. Genomic Sci.">
        <title>Complete genome sequence of Kangiella koreensis type strain (SW-125).</title>
        <authorList>
            <person name="Han C."/>
            <person name="Sikorski J."/>
            <person name="Lapidus A."/>
            <person name="Nolan M."/>
            <person name="Glavina Del Rio T."/>
            <person name="Tice H."/>
            <person name="Cheng J.F."/>
            <person name="Lucas S."/>
            <person name="Chen F."/>
            <person name="Copeland A."/>
            <person name="Ivanova N."/>
            <person name="Mavromatis K."/>
            <person name="Ovchinnikova G."/>
            <person name="Pati A."/>
            <person name="Bruce D."/>
            <person name="Goodwin L."/>
            <person name="Pitluck S."/>
            <person name="Chen A."/>
            <person name="Palaniappan K."/>
            <person name="Land M."/>
            <person name="Hauser L."/>
            <person name="Chang Y.J."/>
            <person name="Jeffries C.D."/>
            <person name="Chain P."/>
            <person name="Saunders E."/>
            <person name="Brettin T."/>
            <person name="Goker M."/>
            <person name="Tindall B.J."/>
            <person name="Bristow J."/>
            <person name="Eisen J.A."/>
            <person name="Markowitz V."/>
            <person name="Hugenholtz P."/>
            <person name="Kyrpides N.C."/>
            <person name="Klenk H.P."/>
            <person name="Detter J.C."/>
        </authorList>
    </citation>
    <scope>NUCLEOTIDE SEQUENCE [LARGE SCALE GENOMIC DNA]</scope>
    <source>
        <strain evidence="11">DSM 16069 / KCTC 12182 / SW-125</strain>
    </source>
</reference>
<organism evidence="10 11">
    <name type="scientific">Kangiella koreensis (strain DSM 16069 / JCM 12317 / KCTC 12182 / SW-125)</name>
    <dbReference type="NCBI Taxonomy" id="523791"/>
    <lineage>
        <taxon>Bacteria</taxon>
        <taxon>Pseudomonadati</taxon>
        <taxon>Pseudomonadota</taxon>
        <taxon>Gammaproteobacteria</taxon>
        <taxon>Kangiellales</taxon>
        <taxon>Kangiellaceae</taxon>
        <taxon>Kangiella</taxon>
    </lineage>
</organism>
<dbReference type="EMBL" id="CP001707">
    <property type="protein sequence ID" value="ACV25844.1"/>
    <property type="molecule type" value="Genomic_DNA"/>
</dbReference>
<dbReference type="HAMAP" id="MF_00422">
    <property type="entry name" value="SecE"/>
    <property type="match status" value="1"/>
</dbReference>
<feature type="transmembrane region" description="Helical" evidence="9">
    <location>
        <begin position="15"/>
        <end position="32"/>
    </location>
</feature>
<dbReference type="Proteomes" id="UP000001231">
    <property type="component" value="Chromosome"/>
</dbReference>
<dbReference type="GO" id="GO:0008320">
    <property type="term" value="F:protein transmembrane transporter activity"/>
    <property type="evidence" value="ECO:0007669"/>
    <property type="project" value="UniProtKB-UniRule"/>
</dbReference>
<evidence type="ECO:0000256" key="5">
    <source>
        <dbReference type="ARBA" id="ARBA00022927"/>
    </source>
</evidence>
<comment type="caution">
    <text evidence="9">Lacks conserved residue(s) required for the propagation of feature annotation.</text>
</comment>
<keyword evidence="5 9" id="KW-0653">Protein transport</keyword>
<dbReference type="GO" id="GO:0009306">
    <property type="term" value="P:protein secretion"/>
    <property type="evidence" value="ECO:0007669"/>
    <property type="project" value="UniProtKB-UniRule"/>
</dbReference>
<evidence type="ECO:0000256" key="1">
    <source>
        <dbReference type="ARBA" id="ARBA00004370"/>
    </source>
</evidence>
<feature type="transmembrane region" description="Helical" evidence="9">
    <location>
        <begin position="39"/>
        <end position="59"/>
    </location>
</feature>
<keyword evidence="7 9" id="KW-0811">Translocation</keyword>
<dbReference type="GO" id="GO:0043952">
    <property type="term" value="P:protein transport by the Sec complex"/>
    <property type="evidence" value="ECO:0007669"/>
    <property type="project" value="UniProtKB-UniRule"/>
</dbReference>
<keyword evidence="3 9" id="KW-1003">Cell membrane</keyword>
<dbReference type="FunCoup" id="C7R862">
    <property type="interactions" value="102"/>
</dbReference>
<comment type="similarity">
    <text evidence="9">Belongs to the SecE/SEC61-gamma family.</text>
</comment>
<dbReference type="AlphaFoldDB" id="C7R862"/>
<proteinExistence type="inferred from homology"/>
<dbReference type="Pfam" id="PF00584">
    <property type="entry name" value="SecE"/>
    <property type="match status" value="1"/>
</dbReference>
<gene>
    <name evidence="9" type="primary">secE</name>
    <name evidence="10" type="ordered locus">Kkor_0424</name>
</gene>
<dbReference type="Gene3D" id="1.20.5.1030">
    <property type="entry name" value="Preprotein translocase secy subunit"/>
    <property type="match status" value="1"/>
</dbReference>
<dbReference type="GO" id="GO:0006605">
    <property type="term" value="P:protein targeting"/>
    <property type="evidence" value="ECO:0007669"/>
    <property type="project" value="UniProtKB-UniRule"/>
</dbReference>
<dbReference type="PROSITE" id="PS01067">
    <property type="entry name" value="SECE_SEC61G"/>
    <property type="match status" value="1"/>
</dbReference>
<dbReference type="InterPro" id="IPR005807">
    <property type="entry name" value="SecE_bac"/>
</dbReference>
<keyword evidence="9" id="KW-0997">Cell inner membrane</keyword>
<comment type="function">
    <text evidence="9">Essential subunit of the Sec protein translocation channel SecYEG. Clamps together the 2 halves of SecY. May contact the channel plug during translocation.</text>
</comment>
<dbReference type="PANTHER" id="PTHR33910">
    <property type="entry name" value="PROTEIN TRANSLOCASE SUBUNIT SECE"/>
    <property type="match status" value="1"/>
</dbReference>
<dbReference type="PRINTS" id="PR01650">
    <property type="entry name" value="SECETRNLCASE"/>
</dbReference>
<evidence type="ECO:0000256" key="7">
    <source>
        <dbReference type="ARBA" id="ARBA00023010"/>
    </source>
</evidence>
<dbReference type="InterPro" id="IPR038379">
    <property type="entry name" value="SecE_sf"/>
</dbReference>
<keyword evidence="2 9" id="KW-0813">Transport</keyword>
<evidence type="ECO:0000256" key="4">
    <source>
        <dbReference type="ARBA" id="ARBA00022692"/>
    </source>
</evidence>
<feature type="transmembrane region" description="Helical" evidence="9">
    <location>
        <begin position="92"/>
        <end position="113"/>
    </location>
</feature>
<dbReference type="HOGENOM" id="CLU_113663_0_1_6"/>
<evidence type="ECO:0000313" key="10">
    <source>
        <dbReference type="EMBL" id="ACV25844.1"/>
    </source>
</evidence>
<dbReference type="RefSeq" id="WP_012800359.1">
    <property type="nucleotide sequence ID" value="NC_013166.1"/>
</dbReference>
<dbReference type="eggNOG" id="COG0690">
    <property type="taxonomic scope" value="Bacteria"/>
</dbReference>
<keyword evidence="8 9" id="KW-0472">Membrane</keyword>
<protein>
    <recommendedName>
        <fullName evidence="9">Protein translocase subunit SecE</fullName>
    </recommendedName>
</protein>
<evidence type="ECO:0000256" key="6">
    <source>
        <dbReference type="ARBA" id="ARBA00022989"/>
    </source>
</evidence>
<evidence type="ECO:0000256" key="9">
    <source>
        <dbReference type="HAMAP-Rule" id="MF_00422"/>
    </source>
</evidence>
<keyword evidence="4 9" id="KW-0812">Transmembrane</keyword>
<comment type="subcellular location">
    <subcellularLocation>
        <location evidence="1">Membrane</location>
    </subcellularLocation>
</comment>
<keyword evidence="11" id="KW-1185">Reference proteome</keyword>
<evidence type="ECO:0000313" key="11">
    <source>
        <dbReference type="Proteomes" id="UP000001231"/>
    </source>
</evidence>
<keyword evidence="6 9" id="KW-1133">Transmembrane helix</keyword>
<dbReference type="OrthoDB" id="9806365at2"/>
<dbReference type="PANTHER" id="PTHR33910:SF1">
    <property type="entry name" value="PROTEIN TRANSLOCASE SUBUNIT SECE"/>
    <property type="match status" value="1"/>
</dbReference>
<sequence length="123" mass="13511">MSAQATNTGSKLDGLKWFFAFALIAAGIYGFNYLSEESILIRTAVVLVSVILAIVAAMATAKGQAFWKFAREARTELRKVIWPTSNETVKTTIMVIIMVIILGLFLALIDWLINSFLISPIIG</sequence>
<dbReference type="InParanoid" id="C7R862"/>